<dbReference type="GO" id="GO:0016020">
    <property type="term" value="C:membrane"/>
    <property type="evidence" value="ECO:0007669"/>
    <property type="project" value="TreeGrafter"/>
</dbReference>
<dbReference type="Proteomes" id="UP000641932">
    <property type="component" value="Unassembled WGS sequence"/>
</dbReference>
<dbReference type="PANTHER" id="PTHR43105:SF9">
    <property type="entry name" value="NADPH-FE(3+) OXIDOREDUCTASE SUBUNIT ALPHA"/>
    <property type="match status" value="1"/>
</dbReference>
<dbReference type="EMBL" id="BMMS01000027">
    <property type="protein sequence ID" value="GGO95861.1"/>
    <property type="molecule type" value="Genomic_DNA"/>
</dbReference>
<dbReference type="SMART" id="SM00926">
    <property type="entry name" value="Molybdop_Fe4S4"/>
    <property type="match status" value="1"/>
</dbReference>
<accession>A0A918E1B8</accession>
<dbReference type="Gene3D" id="3.40.228.10">
    <property type="entry name" value="Dimethylsulfoxide Reductase, domain 2"/>
    <property type="match status" value="1"/>
</dbReference>
<evidence type="ECO:0000256" key="2">
    <source>
        <dbReference type="ARBA" id="ARBA00022723"/>
    </source>
</evidence>
<dbReference type="Pfam" id="PF04879">
    <property type="entry name" value="Molybdop_Fe4S4"/>
    <property type="match status" value="1"/>
</dbReference>
<dbReference type="GO" id="GO:0043546">
    <property type="term" value="F:molybdopterin cofactor binding"/>
    <property type="evidence" value="ECO:0007669"/>
    <property type="project" value="InterPro"/>
</dbReference>
<comment type="caution">
    <text evidence="8">The sequence shown here is derived from an EMBL/GenBank/DDBJ whole genome shotgun (WGS) entry which is preliminary data.</text>
</comment>
<reference evidence="8" key="1">
    <citation type="journal article" date="2014" name="Int. J. Syst. Evol. Microbiol.">
        <title>Complete genome sequence of Corynebacterium casei LMG S-19264T (=DSM 44701T), isolated from a smear-ripened cheese.</title>
        <authorList>
            <consortium name="US DOE Joint Genome Institute (JGI-PGF)"/>
            <person name="Walter F."/>
            <person name="Albersmeier A."/>
            <person name="Kalinowski J."/>
            <person name="Ruckert C."/>
        </authorList>
    </citation>
    <scope>NUCLEOTIDE SEQUENCE</scope>
    <source>
        <strain evidence="8">CGMCC 4.7201</strain>
    </source>
</reference>
<dbReference type="InterPro" id="IPR006657">
    <property type="entry name" value="MoPterin_dinucl-bd_dom"/>
</dbReference>
<dbReference type="InterPro" id="IPR006963">
    <property type="entry name" value="Mopterin_OxRdtase_4Fe-4S_dom"/>
</dbReference>
<feature type="compositionally biased region" description="Basic and acidic residues" evidence="6">
    <location>
        <begin position="1"/>
        <end position="12"/>
    </location>
</feature>
<evidence type="ECO:0000256" key="5">
    <source>
        <dbReference type="ARBA" id="ARBA00023014"/>
    </source>
</evidence>
<dbReference type="GO" id="GO:0016491">
    <property type="term" value="F:oxidoreductase activity"/>
    <property type="evidence" value="ECO:0007669"/>
    <property type="project" value="UniProtKB-KW"/>
</dbReference>
<feature type="region of interest" description="Disordered" evidence="6">
    <location>
        <begin position="1"/>
        <end position="29"/>
    </location>
</feature>
<gene>
    <name evidence="8" type="ORF">GCM10012280_54010</name>
</gene>
<feature type="compositionally biased region" description="Polar residues" evidence="6">
    <location>
        <begin position="13"/>
        <end position="29"/>
    </location>
</feature>
<evidence type="ECO:0000256" key="1">
    <source>
        <dbReference type="ARBA" id="ARBA00022485"/>
    </source>
</evidence>
<organism evidence="8 9">
    <name type="scientific">Wenjunlia tyrosinilytica</name>
    <dbReference type="NCBI Taxonomy" id="1544741"/>
    <lineage>
        <taxon>Bacteria</taxon>
        <taxon>Bacillati</taxon>
        <taxon>Actinomycetota</taxon>
        <taxon>Actinomycetes</taxon>
        <taxon>Kitasatosporales</taxon>
        <taxon>Streptomycetaceae</taxon>
        <taxon>Wenjunlia</taxon>
    </lineage>
</organism>
<evidence type="ECO:0000313" key="8">
    <source>
        <dbReference type="EMBL" id="GGO95861.1"/>
    </source>
</evidence>
<keyword evidence="9" id="KW-1185">Reference proteome</keyword>
<dbReference type="Pfam" id="PF01568">
    <property type="entry name" value="Molydop_binding"/>
    <property type="match status" value="1"/>
</dbReference>
<keyword evidence="4" id="KW-0408">Iron</keyword>
<evidence type="ECO:0000256" key="3">
    <source>
        <dbReference type="ARBA" id="ARBA00023002"/>
    </source>
</evidence>
<reference evidence="8" key="2">
    <citation type="submission" date="2020-09" db="EMBL/GenBank/DDBJ databases">
        <authorList>
            <person name="Sun Q."/>
            <person name="Zhou Y."/>
        </authorList>
    </citation>
    <scope>NUCLEOTIDE SEQUENCE</scope>
    <source>
        <strain evidence="8">CGMCC 4.7201</strain>
    </source>
</reference>
<feature type="domain" description="4Fe-4S Mo/W bis-MGD-type" evidence="7">
    <location>
        <begin position="28"/>
        <end position="84"/>
    </location>
</feature>
<proteinExistence type="predicted"/>
<dbReference type="Pfam" id="PF00384">
    <property type="entry name" value="Molybdopterin"/>
    <property type="match status" value="1"/>
</dbReference>
<sequence length="766" mass="81339">MPMLRRMAELRDSNVTATQSTANRPTGSRTTYRTCPLCEATCGLSITERPDGRFTVRGDDQDPFSRGYLCPKGVALGELHSDPDRLRTPLIRRGRTWTEVGWDEAFAEVERLLTPVLAEHGRDAVGAYVGNPVVHNLAASLYGPVLMRALGTGYRFSASTVDQMPKQVSSGLMFGTELSVAIPDVDRTDYLLVLGANPMASNGSLLSAPDLPGRLRKLRRRGGRLVVVDPRRTRTADIADEYLPIRPGTDAALLAAMAHTLFAEGLADPGHAGPHLSGLEELPGALRPFTPEAVAPVCRIPAETIRRLAHELAAAPTAAVYGRIGTTTAGFGTAASWLIDVINTLTGNLDRPGGVLWPKPATGSPNTAGEPGRGRGARIPGSRRTRVRGLSSVFGEFPAAAMAEEIDTPGPGGERLRGLFTIAGNPVLSTPNGERLAAALETLDVMVSLDAYLNETTRYAHVVLPAPSPLARSHYDLVFTSFTVRNVANYSPPSVPLGAHERSEAEVLLRLASIAAGGGASVEQMDALVAAETARRLVADPSSQVFGQDPDELLAAVSGRRFEDRMLDLMLRGGPYGGLSLDVLEKEEHGIDLGPMEPRLPEVLRTPSGKVELAAPQLLAEARRLAGWLEEQREAEGGLVLVGRRQLRSNNSWMHNVPLLSGGSNRCTLQIHPDDALRIGADDGSGVLVRSRVGEVRATAEITATVMPGVVSLPHGWGHGRPGTRAGVAAEHPGVNSNALTDEAPVDPLSGTAVLNGIPVEVLAEP</sequence>
<evidence type="ECO:0000256" key="6">
    <source>
        <dbReference type="SAM" id="MobiDB-lite"/>
    </source>
</evidence>
<keyword evidence="3" id="KW-0560">Oxidoreductase</keyword>
<dbReference type="Gene3D" id="2.20.25.90">
    <property type="entry name" value="ADC-like domains"/>
    <property type="match status" value="1"/>
</dbReference>
<dbReference type="SUPFAM" id="SSF53706">
    <property type="entry name" value="Formate dehydrogenase/DMSO reductase, domains 1-3"/>
    <property type="match status" value="1"/>
</dbReference>
<keyword evidence="1" id="KW-0004">4Fe-4S</keyword>
<dbReference type="SUPFAM" id="SSF50692">
    <property type="entry name" value="ADC-like"/>
    <property type="match status" value="1"/>
</dbReference>
<dbReference type="PROSITE" id="PS51669">
    <property type="entry name" value="4FE4S_MOW_BIS_MGD"/>
    <property type="match status" value="1"/>
</dbReference>
<keyword evidence="2" id="KW-0479">Metal-binding</keyword>
<dbReference type="InterPro" id="IPR006656">
    <property type="entry name" value="Mopterin_OxRdtase"/>
</dbReference>
<dbReference type="GO" id="GO:0046872">
    <property type="term" value="F:metal ion binding"/>
    <property type="evidence" value="ECO:0007669"/>
    <property type="project" value="UniProtKB-KW"/>
</dbReference>
<dbReference type="Gene3D" id="3.40.50.740">
    <property type="match status" value="1"/>
</dbReference>
<evidence type="ECO:0000256" key="4">
    <source>
        <dbReference type="ARBA" id="ARBA00023004"/>
    </source>
</evidence>
<evidence type="ECO:0000313" key="9">
    <source>
        <dbReference type="Proteomes" id="UP000641932"/>
    </source>
</evidence>
<keyword evidence="5" id="KW-0411">Iron-sulfur</keyword>
<name>A0A918E1B8_9ACTN</name>
<dbReference type="Gene3D" id="2.40.40.20">
    <property type="match status" value="1"/>
</dbReference>
<dbReference type="GO" id="GO:0051539">
    <property type="term" value="F:4 iron, 4 sulfur cluster binding"/>
    <property type="evidence" value="ECO:0007669"/>
    <property type="project" value="UniProtKB-KW"/>
</dbReference>
<dbReference type="AlphaFoldDB" id="A0A918E1B8"/>
<protein>
    <submittedName>
        <fullName evidence="8">Dehydrogenase</fullName>
    </submittedName>
</protein>
<dbReference type="PANTHER" id="PTHR43105">
    <property type="entry name" value="RESPIRATORY NITRATE REDUCTASE"/>
    <property type="match status" value="1"/>
</dbReference>
<feature type="region of interest" description="Disordered" evidence="6">
    <location>
        <begin position="353"/>
        <end position="381"/>
    </location>
</feature>
<dbReference type="InterPro" id="IPR050123">
    <property type="entry name" value="Prok_molybdopt-oxidoreductase"/>
</dbReference>
<evidence type="ECO:0000259" key="7">
    <source>
        <dbReference type="PROSITE" id="PS51669"/>
    </source>
</evidence>
<dbReference type="InterPro" id="IPR009010">
    <property type="entry name" value="Asp_de-COase-like_dom_sf"/>
</dbReference>